<dbReference type="PANTHER" id="PTHR43303:SF4">
    <property type="entry name" value="NADPH DEHYDROGENASE C23G7.10C-RELATED"/>
    <property type="match status" value="1"/>
</dbReference>
<dbReference type="GO" id="GO:0003959">
    <property type="term" value="F:NADPH dehydrogenase activity"/>
    <property type="evidence" value="ECO:0007669"/>
    <property type="project" value="InterPro"/>
</dbReference>
<keyword evidence="5" id="KW-0560">Oxidoreductase</keyword>
<dbReference type="Pfam" id="PF00724">
    <property type="entry name" value="Oxidored_FMN"/>
    <property type="match status" value="1"/>
</dbReference>
<proteinExistence type="predicted"/>
<dbReference type="GO" id="GO:0010181">
    <property type="term" value="F:FMN binding"/>
    <property type="evidence" value="ECO:0007669"/>
    <property type="project" value="InterPro"/>
</dbReference>
<accession>A0A382XZ98</accession>
<dbReference type="SUPFAM" id="SSF51395">
    <property type="entry name" value="FMN-linked oxidoreductases"/>
    <property type="match status" value="1"/>
</dbReference>
<evidence type="ECO:0000256" key="4">
    <source>
        <dbReference type="ARBA" id="ARBA00022857"/>
    </source>
</evidence>
<dbReference type="InterPro" id="IPR001155">
    <property type="entry name" value="OxRdtase_FMN_N"/>
</dbReference>
<evidence type="ECO:0000313" key="7">
    <source>
        <dbReference type="EMBL" id="SVD76293.1"/>
    </source>
</evidence>
<reference evidence="7" key="1">
    <citation type="submission" date="2018-05" db="EMBL/GenBank/DDBJ databases">
        <authorList>
            <person name="Lanie J.A."/>
            <person name="Ng W.-L."/>
            <person name="Kazmierczak K.M."/>
            <person name="Andrzejewski T.M."/>
            <person name="Davidsen T.M."/>
            <person name="Wayne K.J."/>
            <person name="Tettelin H."/>
            <person name="Glass J.I."/>
            <person name="Rusch D."/>
            <person name="Podicherti R."/>
            <person name="Tsui H.-C.T."/>
            <person name="Winkler M.E."/>
        </authorList>
    </citation>
    <scope>NUCLEOTIDE SEQUENCE</scope>
</reference>
<dbReference type="EMBL" id="UINC01171628">
    <property type="protein sequence ID" value="SVD76293.1"/>
    <property type="molecule type" value="Genomic_DNA"/>
</dbReference>
<dbReference type="AlphaFoldDB" id="A0A382XZ98"/>
<feature type="non-terminal residue" evidence="7">
    <location>
        <position position="162"/>
    </location>
</feature>
<dbReference type="InterPro" id="IPR013785">
    <property type="entry name" value="Aldolase_TIM"/>
</dbReference>
<sequence>MPRNPEHDILFEPVTIGPKTTKNRFWQTPHCNSAGSDRPGTQAAFRGMKAEGGWGTVSVEYTNIHPESDDAPHCAGRMWDEGDVISFRHVTDSIHKHGSLAGVQLYYAGLHAQCGESRAVSRAPSASPSEAIPLASVHEADADDIRAIIQMHVDAAERSRDA</sequence>
<evidence type="ECO:0000256" key="3">
    <source>
        <dbReference type="ARBA" id="ARBA00022643"/>
    </source>
</evidence>
<evidence type="ECO:0000256" key="2">
    <source>
        <dbReference type="ARBA" id="ARBA00022630"/>
    </source>
</evidence>
<organism evidence="7">
    <name type="scientific">marine metagenome</name>
    <dbReference type="NCBI Taxonomy" id="408172"/>
    <lineage>
        <taxon>unclassified sequences</taxon>
        <taxon>metagenomes</taxon>
        <taxon>ecological metagenomes</taxon>
    </lineage>
</organism>
<protein>
    <recommendedName>
        <fullName evidence="6">NADH:flavin oxidoreductase/NADH oxidase N-terminal domain-containing protein</fullName>
    </recommendedName>
</protein>
<evidence type="ECO:0000256" key="5">
    <source>
        <dbReference type="ARBA" id="ARBA00023002"/>
    </source>
</evidence>
<evidence type="ECO:0000259" key="6">
    <source>
        <dbReference type="Pfam" id="PF00724"/>
    </source>
</evidence>
<keyword evidence="3" id="KW-0288">FMN</keyword>
<feature type="domain" description="NADH:flavin oxidoreductase/NADH oxidase N-terminal" evidence="6">
    <location>
        <begin position="10"/>
        <end position="162"/>
    </location>
</feature>
<dbReference type="InterPro" id="IPR044152">
    <property type="entry name" value="YqjM-like"/>
</dbReference>
<keyword evidence="4" id="KW-0521">NADP</keyword>
<dbReference type="Gene3D" id="3.20.20.70">
    <property type="entry name" value="Aldolase class I"/>
    <property type="match status" value="1"/>
</dbReference>
<evidence type="ECO:0000256" key="1">
    <source>
        <dbReference type="ARBA" id="ARBA00001917"/>
    </source>
</evidence>
<gene>
    <name evidence="7" type="ORF">METZ01_LOCUS429147</name>
</gene>
<name>A0A382XZ98_9ZZZZ</name>
<dbReference type="GO" id="GO:0050661">
    <property type="term" value="F:NADP binding"/>
    <property type="evidence" value="ECO:0007669"/>
    <property type="project" value="InterPro"/>
</dbReference>
<comment type="cofactor">
    <cofactor evidence="1">
        <name>FMN</name>
        <dbReference type="ChEBI" id="CHEBI:58210"/>
    </cofactor>
</comment>
<keyword evidence="2" id="KW-0285">Flavoprotein</keyword>
<dbReference type="PANTHER" id="PTHR43303">
    <property type="entry name" value="NADPH DEHYDROGENASE C23G7.10C-RELATED"/>
    <property type="match status" value="1"/>
</dbReference>